<dbReference type="InterPro" id="IPR053147">
    <property type="entry name" value="Hsp_HslJ-like"/>
</dbReference>
<evidence type="ECO:0000313" key="3">
    <source>
        <dbReference type="EMBL" id="PAX16674.1"/>
    </source>
</evidence>
<evidence type="ECO:0000313" key="4">
    <source>
        <dbReference type="Proteomes" id="UP000217780"/>
    </source>
</evidence>
<dbReference type="InterPro" id="IPR005184">
    <property type="entry name" value="DUF306_Meta_HslJ"/>
</dbReference>
<evidence type="ECO:0000259" key="1">
    <source>
        <dbReference type="Pfam" id="PF03724"/>
    </source>
</evidence>
<reference evidence="3 4" key="1">
    <citation type="submission" date="2017-08" db="EMBL/GenBank/DDBJ databases">
        <title>WGS of Clinical strains of the CDC Group NO-1 linked to zoonotic infections in humans.</title>
        <authorList>
            <person name="Bernier A.-M."/>
            <person name="Bernard K."/>
        </authorList>
    </citation>
    <scope>NUCLEOTIDE SEQUENCE [LARGE SCALE GENOMIC DNA]</scope>
    <source>
        <strain evidence="3 4">NML91-0035</strain>
    </source>
</reference>
<name>A0A2A2T534_9BURK</name>
<dbReference type="InterPro" id="IPR038670">
    <property type="entry name" value="HslJ-like_sf"/>
</dbReference>
<gene>
    <name evidence="3" type="ORF">CLI92_08035</name>
</gene>
<dbReference type="Proteomes" id="UP000217780">
    <property type="component" value="Unassembled WGS sequence"/>
</dbReference>
<dbReference type="AlphaFoldDB" id="A0A2A2T534"/>
<proteinExistence type="predicted"/>
<sequence length="411" mass="44646">MVRSAPSKSRVSTRLSASARTAFKGMRFCAAAISSCLTAMIFSRMSDMAAAVCADGQSPQCMRRRARPAPGARPCPWPCYDANPLGRWPGAQGVRAYMPAITTKLERGKGCWMRYGFHAMLAALCCGMLTACATGAGVAGAPDNGPAQPDQPAQRDLFAQARADHVGSPMAPAAAPAQAMDALTAYHWQLRTVTGRDGAWFGRGQRALRTPVQLRFDGQYLGVSGLCNLLSATYLAGPDQLRVDVPMQTKKACADQRLMTLEQQLAAALPQVRSWRISGPAHAPQLRLEFANGSQWQLEGAPTHATRHGAAPQTIFLEVAPRTRPCSEAGRTRQCLEVRRVEFDAQGLRQSSGPWELFHEPIEGFTHEPGVRSLLRIHRYPARGGRPGVASPYVYVLDETVGTEWVQPQRP</sequence>
<accession>A0A2A2T534</accession>
<comment type="caution">
    <text evidence="3">The sequence shown here is derived from an EMBL/GenBank/DDBJ whole genome shotgun (WGS) entry which is preliminary data.</text>
</comment>
<protein>
    <recommendedName>
        <fullName evidence="5">META domain-containing protein</fullName>
    </recommendedName>
</protein>
<evidence type="ECO:0000259" key="2">
    <source>
        <dbReference type="Pfam" id="PF14302"/>
    </source>
</evidence>
<dbReference type="Pfam" id="PF14302">
    <property type="entry name" value="DUF4377"/>
    <property type="match status" value="1"/>
</dbReference>
<feature type="domain" description="DUF306" evidence="1">
    <location>
        <begin position="183"/>
        <end position="295"/>
    </location>
</feature>
<organism evidence="3 4">
    <name type="scientific">Vandammella animalimorsus</name>
    <dbReference type="NCBI Taxonomy" id="2029117"/>
    <lineage>
        <taxon>Bacteria</taxon>
        <taxon>Pseudomonadati</taxon>
        <taxon>Pseudomonadota</taxon>
        <taxon>Betaproteobacteria</taxon>
        <taxon>Burkholderiales</taxon>
        <taxon>Comamonadaceae</taxon>
        <taxon>Vandammella</taxon>
    </lineage>
</organism>
<dbReference type="EMBL" id="NTBI01000006">
    <property type="protein sequence ID" value="PAX16674.1"/>
    <property type="molecule type" value="Genomic_DNA"/>
</dbReference>
<dbReference type="Pfam" id="PF03724">
    <property type="entry name" value="META"/>
    <property type="match status" value="1"/>
</dbReference>
<dbReference type="PANTHER" id="PTHR35535:SF1">
    <property type="entry name" value="HEAT SHOCK PROTEIN HSLJ"/>
    <property type="match status" value="1"/>
</dbReference>
<dbReference type="PANTHER" id="PTHR35535">
    <property type="entry name" value="HEAT SHOCK PROTEIN HSLJ"/>
    <property type="match status" value="1"/>
</dbReference>
<feature type="domain" description="DUF4377" evidence="2">
    <location>
        <begin position="318"/>
        <end position="401"/>
    </location>
</feature>
<dbReference type="Gene3D" id="2.40.128.270">
    <property type="match status" value="1"/>
</dbReference>
<evidence type="ECO:0008006" key="5">
    <source>
        <dbReference type="Google" id="ProtNLM"/>
    </source>
</evidence>
<dbReference type="InterPro" id="IPR025485">
    <property type="entry name" value="DUF4377"/>
</dbReference>